<protein>
    <submittedName>
        <fullName evidence="2">Uncharacterized protein</fullName>
    </submittedName>
</protein>
<accession>K5VG10</accession>
<evidence type="ECO:0000313" key="2">
    <source>
        <dbReference type="EMBL" id="EKM50123.1"/>
    </source>
</evidence>
<dbReference type="Proteomes" id="UP000008370">
    <property type="component" value="Unassembled WGS sequence"/>
</dbReference>
<reference evidence="2 3" key="1">
    <citation type="journal article" date="2012" name="BMC Genomics">
        <title>Comparative genomics of the white-rot fungi, Phanerochaete carnosa and P. chrysosporium, to elucidate the genetic basis of the distinct wood types they colonize.</title>
        <authorList>
            <person name="Suzuki H."/>
            <person name="MacDonald J."/>
            <person name="Syed K."/>
            <person name="Salamov A."/>
            <person name="Hori C."/>
            <person name="Aerts A."/>
            <person name="Henrissat B."/>
            <person name="Wiebenga A."/>
            <person name="vanKuyk P.A."/>
            <person name="Barry K."/>
            <person name="Lindquist E."/>
            <person name="LaButti K."/>
            <person name="Lapidus A."/>
            <person name="Lucas S."/>
            <person name="Coutinho P."/>
            <person name="Gong Y."/>
            <person name="Samejima M."/>
            <person name="Mahadevan R."/>
            <person name="Abou-Zaid M."/>
            <person name="de Vries R.P."/>
            <person name="Igarashi K."/>
            <person name="Yadav J.S."/>
            <person name="Grigoriev I.V."/>
            <person name="Master E.R."/>
        </authorList>
    </citation>
    <scope>NUCLEOTIDE SEQUENCE [LARGE SCALE GENOMIC DNA]</scope>
    <source>
        <strain evidence="2 3">HHB-10118-sp</strain>
    </source>
</reference>
<evidence type="ECO:0000256" key="1">
    <source>
        <dbReference type="SAM" id="SignalP"/>
    </source>
</evidence>
<dbReference type="EMBL" id="JH930479">
    <property type="protein sequence ID" value="EKM50123.1"/>
    <property type="molecule type" value="Genomic_DNA"/>
</dbReference>
<feature type="signal peptide" evidence="1">
    <location>
        <begin position="1"/>
        <end position="23"/>
    </location>
</feature>
<evidence type="ECO:0000313" key="3">
    <source>
        <dbReference type="Proteomes" id="UP000008370"/>
    </source>
</evidence>
<organism evidence="2 3">
    <name type="scientific">Phanerochaete carnosa (strain HHB-10118-sp)</name>
    <name type="common">White-rot fungus</name>
    <name type="synonym">Peniophora carnosa</name>
    <dbReference type="NCBI Taxonomy" id="650164"/>
    <lineage>
        <taxon>Eukaryota</taxon>
        <taxon>Fungi</taxon>
        <taxon>Dikarya</taxon>
        <taxon>Basidiomycota</taxon>
        <taxon>Agaricomycotina</taxon>
        <taxon>Agaricomycetes</taxon>
        <taxon>Polyporales</taxon>
        <taxon>Phanerochaetaceae</taxon>
        <taxon>Phanerochaete</taxon>
    </lineage>
</organism>
<dbReference type="RefSeq" id="XP_007401314.1">
    <property type="nucleotide sequence ID" value="XM_007401252.1"/>
</dbReference>
<dbReference type="KEGG" id="pco:PHACADRAFT_178747"/>
<keyword evidence="3" id="KW-1185">Reference proteome</keyword>
<dbReference type="HOGENOM" id="CLU_1611370_0_0_1"/>
<name>K5VG10_PHACS</name>
<gene>
    <name evidence="2" type="ORF">PHACADRAFT_178747</name>
</gene>
<dbReference type="GeneID" id="18909863"/>
<dbReference type="AlphaFoldDB" id="K5VG10"/>
<proteinExistence type="predicted"/>
<dbReference type="OrthoDB" id="10490784at2759"/>
<feature type="chain" id="PRO_5003888186" evidence="1">
    <location>
        <begin position="24"/>
        <end position="165"/>
    </location>
</feature>
<keyword evidence="1" id="KW-0732">Signal</keyword>
<dbReference type="InParanoid" id="K5VG10"/>
<sequence>MINIFVSLGSLAMLSWLEGFVDSAHERVLQPLVNRWFTANALAQADFHDAELPIFRSFLRDLPNASGESLRLVADSLSGFLRCCPEFRGPPFTEDIVLLRLHSMAKLEIEIENKDWPTIAALVRCIRLLIERRIELLENADIMGSSLYAIMLEAVRRRDGGTIGQ</sequence>